<keyword evidence="2" id="KW-0812">Transmembrane</keyword>
<proteinExistence type="predicted"/>
<dbReference type="Proteomes" id="UP000673691">
    <property type="component" value="Unassembled WGS sequence"/>
</dbReference>
<protein>
    <submittedName>
        <fullName evidence="3">Uncharacterized protein</fullName>
    </submittedName>
</protein>
<name>A0A8H7ZP53_9FUNG</name>
<keyword evidence="4" id="KW-1185">Reference proteome</keyword>
<evidence type="ECO:0000256" key="1">
    <source>
        <dbReference type="SAM" id="MobiDB-lite"/>
    </source>
</evidence>
<evidence type="ECO:0000313" key="4">
    <source>
        <dbReference type="Proteomes" id="UP000673691"/>
    </source>
</evidence>
<reference evidence="3 4" key="1">
    <citation type="journal article" name="Sci. Rep.">
        <title>Genome-scale phylogenetic analyses confirm Olpidium as the closest living zoosporic fungus to the non-flagellated, terrestrial fungi.</title>
        <authorList>
            <person name="Chang Y."/>
            <person name="Rochon D."/>
            <person name="Sekimoto S."/>
            <person name="Wang Y."/>
            <person name="Chovatia M."/>
            <person name="Sandor L."/>
            <person name="Salamov A."/>
            <person name="Grigoriev I.V."/>
            <person name="Stajich J.E."/>
            <person name="Spatafora J.W."/>
        </authorList>
    </citation>
    <scope>NUCLEOTIDE SEQUENCE [LARGE SCALE GENOMIC DNA]</scope>
    <source>
        <strain evidence="3">S191</strain>
    </source>
</reference>
<comment type="caution">
    <text evidence="3">The sequence shown here is derived from an EMBL/GenBank/DDBJ whole genome shotgun (WGS) entry which is preliminary data.</text>
</comment>
<dbReference type="AlphaFoldDB" id="A0A8H7ZP53"/>
<accession>A0A8H7ZP53</accession>
<evidence type="ECO:0000256" key="2">
    <source>
        <dbReference type="SAM" id="Phobius"/>
    </source>
</evidence>
<feature type="region of interest" description="Disordered" evidence="1">
    <location>
        <begin position="57"/>
        <end position="150"/>
    </location>
</feature>
<organism evidence="3 4">
    <name type="scientific">Olpidium bornovanus</name>
    <dbReference type="NCBI Taxonomy" id="278681"/>
    <lineage>
        <taxon>Eukaryota</taxon>
        <taxon>Fungi</taxon>
        <taxon>Fungi incertae sedis</taxon>
        <taxon>Olpidiomycota</taxon>
        <taxon>Olpidiomycotina</taxon>
        <taxon>Olpidiomycetes</taxon>
        <taxon>Olpidiales</taxon>
        <taxon>Olpidiaceae</taxon>
        <taxon>Olpidium</taxon>
    </lineage>
</organism>
<feature type="transmembrane region" description="Helical" evidence="2">
    <location>
        <begin position="225"/>
        <end position="244"/>
    </location>
</feature>
<evidence type="ECO:0000313" key="3">
    <source>
        <dbReference type="EMBL" id="KAG5456751.1"/>
    </source>
</evidence>
<sequence>MWSTQPDRRPGVRCRQRRMKSGLLLTSWRCKQESIVDTEAGGGDGVTMATIAGLPVRTPVPETPWGSLAASVAPGTKEGEAEFTTRQGPREGEEEAGQAQEPSTGTSTEGQTAGPPKEAASLSAAGRSISGIEAGIDGNGDTRRSARKGWPIRGRGKRVAAIGAGGLHAAWNAPTRPLCELSSWNHDQLAMLKRSERRHWSALLTLTLEAERGELADGWLGRVEMAALLGCLLGIAILFFLSFFSSSISHDRLSARSLDRDETTVLGIFEVSSVRVDETFVEVVEGKYGSAPSVVYLLSLPQGRIPPPREHHHAARAPAIPSPLPSLPRGACTLDTGRGLYVRHPPSS</sequence>
<keyword evidence="2" id="KW-0472">Membrane</keyword>
<gene>
    <name evidence="3" type="ORF">BJ554DRAFT_3410</name>
</gene>
<dbReference type="EMBL" id="JAEFCI010011216">
    <property type="protein sequence ID" value="KAG5456751.1"/>
    <property type="molecule type" value="Genomic_DNA"/>
</dbReference>
<keyword evidence="2" id="KW-1133">Transmembrane helix</keyword>